<dbReference type="GeneID" id="14882486"/>
<dbReference type="PANTHER" id="PTHR10539:SF0">
    <property type="entry name" value="26S PROTEASOME NON-ATPASE REGULATORY SUBUNIT 13"/>
    <property type="match status" value="1"/>
</dbReference>
<accession>A0A0A1TYF3</accession>
<dbReference type="GO" id="GO:0008541">
    <property type="term" value="C:proteasome regulatory particle, lid subcomplex"/>
    <property type="evidence" value="ECO:0007669"/>
    <property type="project" value="TreeGrafter"/>
</dbReference>
<dbReference type="GO" id="GO:0005634">
    <property type="term" value="C:nucleus"/>
    <property type="evidence" value="ECO:0007669"/>
    <property type="project" value="TreeGrafter"/>
</dbReference>
<evidence type="ECO:0000313" key="4">
    <source>
        <dbReference type="Proteomes" id="UP000014680"/>
    </source>
</evidence>
<gene>
    <name evidence="3" type="ORF">EIN_378210</name>
</gene>
<dbReference type="Proteomes" id="UP000014680">
    <property type="component" value="Unassembled WGS sequence"/>
</dbReference>
<dbReference type="PROSITE" id="PS50250">
    <property type="entry name" value="PCI"/>
    <property type="match status" value="1"/>
</dbReference>
<keyword evidence="1 3" id="KW-0647">Proteasome</keyword>
<name>A0A0A1TYF3_ENTIV</name>
<dbReference type="InterPro" id="IPR000717">
    <property type="entry name" value="PCI_dom"/>
</dbReference>
<dbReference type="VEuPathDB" id="AmoebaDB:EIN_378210"/>
<dbReference type="GO" id="GO:0006511">
    <property type="term" value="P:ubiquitin-dependent protein catabolic process"/>
    <property type="evidence" value="ECO:0007669"/>
    <property type="project" value="TreeGrafter"/>
</dbReference>
<keyword evidence="4" id="KW-1185">Reference proteome</keyword>
<dbReference type="RefSeq" id="XP_004182872.1">
    <property type="nucleotide sequence ID" value="XM_004182824.1"/>
</dbReference>
<dbReference type="EMBL" id="KB207268">
    <property type="protein sequence ID" value="ELP83526.1"/>
    <property type="molecule type" value="Genomic_DNA"/>
</dbReference>
<reference evidence="3 4" key="1">
    <citation type="submission" date="2012-10" db="EMBL/GenBank/DDBJ databases">
        <authorList>
            <person name="Zafar N."/>
            <person name="Inman J."/>
            <person name="Hall N."/>
            <person name="Lorenzi H."/>
            <person name="Caler E."/>
        </authorList>
    </citation>
    <scope>NUCLEOTIDE SEQUENCE [LARGE SCALE GENOMIC DNA]</scope>
    <source>
        <strain evidence="3 4">IP1</strain>
    </source>
</reference>
<dbReference type="InterPro" id="IPR035298">
    <property type="entry name" value="PSMD13"/>
</dbReference>
<feature type="domain" description="PCI" evidence="2">
    <location>
        <begin position="168"/>
        <end position="342"/>
    </location>
</feature>
<dbReference type="Pfam" id="PF22037">
    <property type="entry name" value="PSD13_N"/>
    <property type="match status" value="1"/>
</dbReference>
<dbReference type="InterPro" id="IPR054179">
    <property type="entry name" value="PSD13_N"/>
</dbReference>
<evidence type="ECO:0000313" key="3">
    <source>
        <dbReference type="EMBL" id="ELP83526.1"/>
    </source>
</evidence>
<dbReference type="GO" id="GO:0005198">
    <property type="term" value="F:structural molecule activity"/>
    <property type="evidence" value="ECO:0007669"/>
    <property type="project" value="TreeGrafter"/>
</dbReference>
<evidence type="ECO:0000256" key="1">
    <source>
        <dbReference type="ARBA" id="ARBA00022942"/>
    </source>
</evidence>
<dbReference type="GO" id="GO:0005829">
    <property type="term" value="C:cytosol"/>
    <property type="evidence" value="ECO:0007669"/>
    <property type="project" value="TreeGrafter"/>
</dbReference>
<protein>
    <submittedName>
        <fullName evidence="3">26S proteasome non-ATPase regulatory subunit, putative</fullName>
    </submittedName>
</protein>
<dbReference type="OrthoDB" id="1093at2759"/>
<dbReference type="PANTHER" id="PTHR10539">
    <property type="entry name" value="26S PROTEASOME NON-ATPASE REGULATORY SUBUNIT 13"/>
    <property type="match status" value="1"/>
</dbReference>
<proteinExistence type="predicted"/>
<evidence type="ECO:0000259" key="2">
    <source>
        <dbReference type="PROSITE" id="PS50250"/>
    </source>
</evidence>
<organism evidence="3 4">
    <name type="scientific">Entamoeba invadens IP1</name>
    <dbReference type="NCBI Taxonomy" id="370355"/>
    <lineage>
        <taxon>Eukaryota</taxon>
        <taxon>Amoebozoa</taxon>
        <taxon>Evosea</taxon>
        <taxon>Archamoebae</taxon>
        <taxon>Mastigamoebida</taxon>
        <taxon>Entamoebidae</taxon>
        <taxon>Entamoeba</taxon>
    </lineage>
</organism>
<dbReference type="AlphaFoldDB" id="A0A0A1TYF3"/>
<dbReference type="KEGG" id="eiv:EIN_378210"/>
<dbReference type="OMA" id="SFEDYWE"/>
<sequence length="378" mass="43305">MSQQFFETLVQKYPDYATLCKSLEDFKAKKLYFQLTSEAENFVNDPFLRNTGILFEFFDVFLKDIQKKINPIKLTQIVISICKNNTDYQTCIKLVTSISEDVKADLGARCLCYSTIGIYQLLAHNVPLARDEIDKVDKLLEHEEGLEAVVYSQYHLLCTRFYEAKNDANEFFISGVKYLKFVDQSSLDLDEKTKFVTSLVIAALVGNKVYNFGEFLNNPICEALTDNGRVSQLIELLRAINNGNMKMYLKVQEDLSQLFSTEPSLIQNKNQIIEKASIVSLMELIFRSMTENRTFSFTKIAEVTCVPLNSVEILVMRALSLGLVKGFISQVQQEATFYWVLPRILDKTQFQFVSNKLNDWMQMTRKTLGVIESAGVQL</sequence>